<proteinExistence type="inferred from homology"/>
<dbReference type="InterPro" id="IPR002347">
    <property type="entry name" value="SDR_fam"/>
</dbReference>
<organism evidence="5 6">
    <name type="scientific">Ammonicoccus fulvus</name>
    <dbReference type="NCBI Taxonomy" id="3138240"/>
    <lineage>
        <taxon>Bacteria</taxon>
        <taxon>Bacillati</taxon>
        <taxon>Actinomycetota</taxon>
        <taxon>Actinomycetes</taxon>
        <taxon>Propionibacteriales</taxon>
        <taxon>Propionibacteriaceae</taxon>
        <taxon>Ammonicoccus</taxon>
    </lineage>
</organism>
<evidence type="ECO:0000256" key="2">
    <source>
        <dbReference type="ARBA" id="ARBA00023002"/>
    </source>
</evidence>
<accession>A0ABZ3FPR3</accession>
<dbReference type="SMART" id="SM00822">
    <property type="entry name" value="PKS_KR"/>
    <property type="match status" value="1"/>
</dbReference>
<evidence type="ECO:0000256" key="1">
    <source>
        <dbReference type="ARBA" id="ARBA00006484"/>
    </source>
</evidence>
<dbReference type="PANTHER" id="PTHR44196">
    <property type="entry name" value="DEHYDROGENASE/REDUCTASE SDR FAMILY MEMBER 7B"/>
    <property type="match status" value="1"/>
</dbReference>
<dbReference type="InterPro" id="IPR036291">
    <property type="entry name" value="NAD(P)-bd_dom_sf"/>
</dbReference>
<keyword evidence="2" id="KW-0560">Oxidoreductase</keyword>
<dbReference type="Pfam" id="PF00106">
    <property type="entry name" value="adh_short"/>
    <property type="match status" value="1"/>
</dbReference>
<evidence type="ECO:0000259" key="4">
    <source>
        <dbReference type="SMART" id="SM00822"/>
    </source>
</evidence>
<evidence type="ECO:0000313" key="5">
    <source>
        <dbReference type="EMBL" id="XAN07377.1"/>
    </source>
</evidence>
<dbReference type="PANTHER" id="PTHR44196:SF1">
    <property type="entry name" value="DEHYDROGENASE_REDUCTASE SDR FAMILY MEMBER 7B"/>
    <property type="match status" value="1"/>
</dbReference>
<dbReference type="Proteomes" id="UP001442841">
    <property type="component" value="Chromosome"/>
</dbReference>
<gene>
    <name evidence="5" type="ORF">AADG42_08740</name>
</gene>
<dbReference type="EMBL" id="CP154795">
    <property type="protein sequence ID" value="XAN07377.1"/>
    <property type="molecule type" value="Genomic_DNA"/>
</dbReference>
<reference evidence="5 6" key="1">
    <citation type="submission" date="2024-04" db="EMBL/GenBank/DDBJ databases">
        <title>Isolation of an actinomycete strain from pig manure.</title>
        <authorList>
            <person name="Gong T."/>
            <person name="Yu Z."/>
            <person name="An M."/>
            <person name="Wei C."/>
            <person name="Yang W."/>
            <person name="Liu L."/>
        </authorList>
    </citation>
    <scope>NUCLEOTIDE SEQUENCE [LARGE SCALE GENOMIC DNA]</scope>
    <source>
        <strain evidence="5 6">ZF39</strain>
    </source>
</reference>
<dbReference type="PROSITE" id="PS00061">
    <property type="entry name" value="ADH_SHORT"/>
    <property type="match status" value="1"/>
</dbReference>
<dbReference type="PRINTS" id="PR00080">
    <property type="entry name" value="SDRFAMILY"/>
</dbReference>
<keyword evidence="6" id="KW-1185">Reference proteome</keyword>
<dbReference type="InterPro" id="IPR020904">
    <property type="entry name" value="Sc_DH/Rdtase_CS"/>
</dbReference>
<evidence type="ECO:0000313" key="6">
    <source>
        <dbReference type="Proteomes" id="UP001442841"/>
    </source>
</evidence>
<comment type="similarity">
    <text evidence="1 3">Belongs to the short-chain dehydrogenases/reductases (SDR) family.</text>
</comment>
<name>A0ABZ3FPR3_9ACTN</name>
<dbReference type="Gene3D" id="3.40.50.720">
    <property type="entry name" value="NAD(P)-binding Rossmann-like Domain"/>
    <property type="match status" value="1"/>
</dbReference>
<dbReference type="NCBIfam" id="NF006073">
    <property type="entry name" value="PRK08219.1"/>
    <property type="match status" value="1"/>
</dbReference>
<protein>
    <submittedName>
        <fullName evidence="5">SDR family oxidoreductase</fullName>
    </submittedName>
</protein>
<evidence type="ECO:0000256" key="3">
    <source>
        <dbReference type="RuleBase" id="RU000363"/>
    </source>
</evidence>
<dbReference type="SUPFAM" id="SSF51735">
    <property type="entry name" value="NAD(P)-binding Rossmann-fold domains"/>
    <property type="match status" value="1"/>
</dbReference>
<sequence>MTDRVRPVALITGGARGIGLAVAEKLAHDHHLLIGGRDPERCAEVAASFPSAEPWPVDLGEARAVEAAAQGIERLDVLVHSAGIAGGAPVAEMTRDQWTSMLATNVVAVADLTRLALPALRAARGLVVLIGSGAALRAAPGSSAYSASKAALQAFGDALREEERGAIRVTVLHPGRVDTDMQVRLQQRAGRDYNPDEHLRPESVAAGVRLAVDATPEASVDTLIIRPVVGQLR</sequence>
<feature type="domain" description="Ketoreductase" evidence="4">
    <location>
        <begin position="7"/>
        <end position="204"/>
    </location>
</feature>
<dbReference type="InterPro" id="IPR057326">
    <property type="entry name" value="KR_dom"/>
</dbReference>
<dbReference type="PRINTS" id="PR00081">
    <property type="entry name" value="GDHRDH"/>
</dbReference>
<dbReference type="RefSeq" id="WP_425308833.1">
    <property type="nucleotide sequence ID" value="NZ_CP154795.1"/>
</dbReference>